<reference evidence="2 3" key="1">
    <citation type="submission" date="2023-04" db="EMBL/GenBank/DDBJ databases">
        <title>Luteimonas sp. M1R5S59.</title>
        <authorList>
            <person name="Sun J.-Q."/>
        </authorList>
    </citation>
    <scope>NUCLEOTIDE SEQUENCE [LARGE SCALE GENOMIC DNA]</scope>
    <source>
        <strain evidence="2 3">M1R5S59</strain>
    </source>
</reference>
<name>A0ABT6JV73_9GAMM</name>
<dbReference type="Proteomes" id="UP001156873">
    <property type="component" value="Unassembled WGS sequence"/>
</dbReference>
<evidence type="ECO:0000313" key="3">
    <source>
        <dbReference type="Proteomes" id="UP001156873"/>
    </source>
</evidence>
<proteinExistence type="predicted"/>
<dbReference type="Gene3D" id="1.25.40.10">
    <property type="entry name" value="Tetratricopeptide repeat domain"/>
    <property type="match status" value="1"/>
</dbReference>
<gene>
    <name evidence="2" type="ORF">QFW81_11705</name>
</gene>
<dbReference type="EMBL" id="JARXRO010000018">
    <property type="protein sequence ID" value="MDH5834580.1"/>
    <property type="molecule type" value="Genomic_DNA"/>
</dbReference>
<keyword evidence="1" id="KW-0732">Signal</keyword>
<dbReference type="InterPro" id="IPR006597">
    <property type="entry name" value="Sel1-like"/>
</dbReference>
<dbReference type="SMART" id="SM00671">
    <property type="entry name" value="SEL1"/>
    <property type="match status" value="5"/>
</dbReference>
<dbReference type="PANTHER" id="PTHR11102">
    <property type="entry name" value="SEL-1-LIKE PROTEIN"/>
    <property type="match status" value="1"/>
</dbReference>
<dbReference type="InterPro" id="IPR011990">
    <property type="entry name" value="TPR-like_helical_dom_sf"/>
</dbReference>
<dbReference type="RefSeq" id="WP_280578953.1">
    <property type="nucleotide sequence ID" value="NZ_JARXRO010000018.1"/>
</dbReference>
<evidence type="ECO:0000313" key="2">
    <source>
        <dbReference type="EMBL" id="MDH5834580.1"/>
    </source>
</evidence>
<comment type="caution">
    <text evidence="2">The sequence shown here is derived from an EMBL/GenBank/DDBJ whole genome shotgun (WGS) entry which is preliminary data.</text>
</comment>
<keyword evidence="3" id="KW-1185">Reference proteome</keyword>
<protein>
    <submittedName>
        <fullName evidence="2">Tetratricopeptide repeat protein</fullName>
    </submittedName>
</protein>
<dbReference type="InterPro" id="IPR050767">
    <property type="entry name" value="Sel1_AlgK"/>
</dbReference>
<feature type="chain" id="PRO_5047020212" evidence="1">
    <location>
        <begin position="24"/>
        <end position="760"/>
    </location>
</feature>
<accession>A0ABT6JV73</accession>
<dbReference type="SUPFAM" id="SSF81901">
    <property type="entry name" value="HCP-like"/>
    <property type="match status" value="2"/>
</dbReference>
<sequence>MSTGMIRIAAFLSLLACAWPATADERPLEARDVIAAPEAAWNRFLSDPAYADAYDAYDALGAVGYSQAGVDPDGCRQHEVALAAAILRAPVSIALHRARMLCAEALGDDASAEEAMLATGALSRLALSTSREGFGPEPARVLGPADVYALLASAGLEFRYEYFASVEPQRHYPLVVAVWDDAKGVERHLWFDYIDTANSVVRGDPFSGYPVQRRQLAHGFVESLAEGDDASARDMQAVLAFRLAGATSAVVDRLKPGADAGGIQSASTWLLTCALQPADGCADGLVDALLPHAEQEHAAHTALLALAYALGVGVERDPRSAEALLDVADRRWHGRGGTVMVAGMWTQLAARESPPDFLVRRMQAAQETGDPVVPVIGAAWALAEEGAPQLAPAQLRALADPANNGVGKGYALLVNYHHRRGETLAANGWMKSASDAGDPNAQAAVGSTLLAAATTETQRREAMALIELGAHGGSAFAARNRAHQSLMAGQWAQAEGWLLGAAQAGDVDSILALASLYEQARPGVHGTVQQAMETYVALSDHGDSAEARRRLAEMAIAGRGMDKDLVRADAWLRVDAEKGDDASAARLGYALLTGELGVRNESEGKRWLEHAIERSYAAAYVAYGGWYFYSHDNALDSRRRGLELWREGAEAGDPTARNNFAWGLCTAPEAELFDAARGREIAMPLLEDGNRATWVDTVAACHAAVGEYDRAVELQQEAIESLPGQSAGDESGADGFHARLALYREGKRYIEPHRARADPR</sequence>
<dbReference type="PANTHER" id="PTHR11102:SF160">
    <property type="entry name" value="ERAD-ASSOCIATED E3 UBIQUITIN-PROTEIN LIGASE COMPONENT HRD3"/>
    <property type="match status" value="1"/>
</dbReference>
<feature type="signal peptide" evidence="1">
    <location>
        <begin position="1"/>
        <end position="23"/>
    </location>
</feature>
<evidence type="ECO:0000256" key="1">
    <source>
        <dbReference type="SAM" id="SignalP"/>
    </source>
</evidence>
<organism evidence="2 3">
    <name type="scientific">Luteimonas kalidii</name>
    <dbReference type="NCBI Taxonomy" id="3042025"/>
    <lineage>
        <taxon>Bacteria</taxon>
        <taxon>Pseudomonadati</taxon>
        <taxon>Pseudomonadota</taxon>
        <taxon>Gammaproteobacteria</taxon>
        <taxon>Lysobacterales</taxon>
        <taxon>Lysobacteraceae</taxon>
        <taxon>Luteimonas</taxon>
    </lineage>
</organism>